<evidence type="ECO:0000313" key="2">
    <source>
        <dbReference type="EMBL" id="VEL33874.1"/>
    </source>
</evidence>
<dbReference type="Proteomes" id="UP000784294">
    <property type="component" value="Unassembled WGS sequence"/>
</dbReference>
<name>A0A3S5AWE4_9PLAT</name>
<accession>A0A3S5AWE4</accession>
<evidence type="ECO:0000313" key="3">
    <source>
        <dbReference type="Proteomes" id="UP000784294"/>
    </source>
</evidence>
<feature type="compositionally biased region" description="Basic and acidic residues" evidence="1">
    <location>
        <begin position="72"/>
        <end position="82"/>
    </location>
</feature>
<sequence length="233" mass="26757">MDQLALQLTSMGAVSPKSGSPVGDSPNESADVGDLHTHGSPGGPDVLIKRSDEQPSRRQQHRQPVVDCKSAAIKETEKEDKSGNCQRNRTHQHQKRQQRQHQHPYQPKSRLEHPAASQEDNAEARDQKDVHANTHHSHRNRHHHHSHRGYLPQPQEDDHRQMQQSALHAVKEARAKPIAAASESANRAQSKKYKEHCQSHEKHRQRHFSKHKIRLHRTGGKSYFIQNWFLQHS</sequence>
<gene>
    <name evidence="2" type="ORF">PXEA_LOCUS27314</name>
</gene>
<feature type="compositionally biased region" description="Basic residues" evidence="1">
    <location>
        <begin position="133"/>
        <end position="148"/>
    </location>
</feature>
<feature type="compositionally biased region" description="Basic and acidic residues" evidence="1">
    <location>
        <begin position="47"/>
        <end position="56"/>
    </location>
</feature>
<protein>
    <submittedName>
        <fullName evidence="2">Uncharacterized protein</fullName>
    </submittedName>
</protein>
<comment type="caution">
    <text evidence="2">The sequence shown here is derived from an EMBL/GenBank/DDBJ whole genome shotgun (WGS) entry which is preliminary data.</text>
</comment>
<dbReference type="AlphaFoldDB" id="A0A3S5AWE4"/>
<feature type="region of interest" description="Disordered" evidence="1">
    <location>
        <begin position="1"/>
        <end position="210"/>
    </location>
</feature>
<feature type="compositionally biased region" description="Polar residues" evidence="1">
    <location>
        <begin position="1"/>
        <end position="12"/>
    </location>
</feature>
<keyword evidence="3" id="KW-1185">Reference proteome</keyword>
<feature type="compositionally biased region" description="Basic residues" evidence="1">
    <location>
        <begin position="201"/>
        <end position="210"/>
    </location>
</feature>
<proteinExistence type="predicted"/>
<evidence type="ECO:0000256" key="1">
    <source>
        <dbReference type="SAM" id="MobiDB-lite"/>
    </source>
</evidence>
<dbReference type="EMBL" id="CAAALY010246593">
    <property type="protein sequence ID" value="VEL33874.1"/>
    <property type="molecule type" value="Genomic_DNA"/>
</dbReference>
<reference evidence="2" key="1">
    <citation type="submission" date="2018-11" db="EMBL/GenBank/DDBJ databases">
        <authorList>
            <consortium name="Pathogen Informatics"/>
        </authorList>
    </citation>
    <scope>NUCLEOTIDE SEQUENCE</scope>
</reference>
<feature type="compositionally biased region" description="Basic and acidic residues" evidence="1">
    <location>
        <begin position="122"/>
        <end position="132"/>
    </location>
</feature>
<feature type="compositionally biased region" description="Basic residues" evidence="1">
    <location>
        <begin position="88"/>
        <end position="102"/>
    </location>
</feature>
<organism evidence="2 3">
    <name type="scientific">Protopolystoma xenopodis</name>
    <dbReference type="NCBI Taxonomy" id="117903"/>
    <lineage>
        <taxon>Eukaryota</taxon>
        <taxon>Metazoa</taxon>
        <taxon>Spiralia</taxon>
        <taxon>Lophotrochozoa</taxon>
        <taxon>Platyhelminthes</taxon>
        <taxon>Monogenea</taxon>
        <taxon>Polyopisthocotylea</taxon>
        <taxon>Polystomatidea</taxon>
        <taxon>Polystomatidae</taxon>
        <taxon>Protopolystoma</taxon>
    </lineage>
</organism>